<keyword evidence="4 7" id="KW-0812">Transmembrane</keyword>
<organism evidence="9 10">
    <name type="scientific">Actinomyces howellii</name>
    <dbReference type="NCBI Taxonomy" id="52771"/>
    <lineage>
        <taxon>Bacteria</taxon>
        <taxon>Bacillati</taxon>
        <taxon>Actinomycetota</taxon>
        <taxon>Actinomycetes</taxon>
        <taxon>Actinomycetales</taxon>
        <taxon>Actinomycetaceae</taxon>
        <taxon>Actinomyces</taxon>
    </lineage>
</organism>
<feature type="transmembrane region" description="Helical" evidence="7">
    <location>
        <begin position="281"/>
        <end position="304"/>
    </location>
</feature>
<dbReference type="OrthoDB" id="3182968at2"/>
<gene>
    <name evidence="9" type="ORF">NCTC11636_01162</name>
</gene>
<keyword evidence="6 7" id="KW-0472">Membrane</keyword>
<evidence type="ECO:0000313" key="10">
    <source>
        <dbReference type="Proteomes" id="UP000266895"/>
    </source>
</evidence>
<dbReference type="SUPFAM" id="SSF103481">
    <property type="entry name" value="Multidrug resistance efflux transporter EmrE"/>
    <property type="match status" value="2"/>
</dbReference>
<sequence>MTSPPSCPSSGARPPQRRPAPAAWRELLPGLALLAVALVWGSTFFMTKDLITRVPPLDYLAVRFVVAGVVGALVFARRLARADAATWRAGLVLGAVYAVAQLAQTYGLSIASASVSGFLTALYVVGTPLVAWLLWRVRVGRATVLAVALALAGAAVLGLSGLHVGTGELALLGCATVYSVHVALLSRWSVGRDALALGAIQMISLGAVHTLVALPDGIVAPQGRDWAVMLYLAVAAGLGALVVQSWAQARMDAARAAVIMAMEPVFSASFAVALGGEHLTWRLGVGGSLILVATLLAELAPLVARGRILRSLGAGPEEDRR</sequence>
<feature type="transmembrane region" description="Helical" evidence="7">
    <location>
        <begin position="169"/>
        <end position="188"/>
    </location>
</feature>
<feature type="domain" description="EamA" evidence="8">
    <location>
        <begin position="166"/>
        <end position="296"/>
    </location>
</feature>
<dbReference type="PANTHER" id="PTHR42920">
    <property type="entry name" value="OS03G0707200 PROTEIN-RELATED"/>
    <property type="match status" value="1"/>
</dbReference>
<evidence type="ECO:0000256" key="1">
    <source>
        <dbReference type="ARBA" id="ARBA00004651"/>
    </source>
</evidence>
<dbReference type="GO" id="GO:0005886">
    <property type="term" value="C:plasma membrane"/>
    <property type="evidence" value="ECO:0007669"/>
    <property type="project" value="UniProtKB-SubCell"/>
</dbReference>
<evidence type="ECO:0000259" key="8">
    <source>
        <dbReference type="Pfam" id="PF00892"/>
    </source>
</evidence>
<dbReference type="InterPro" id="IPR037185">
    <property type="entry name" value="EmrE-like"/>
</dbReference>
<feature type="transmembrane region" description="Helical" evidence="7">
    <location>
        <begin position="27"/>
        <end position="47"/>
    </location>
</feature>
<dbReference type="Pfam" id="PF00892">
    <property type="entry name" value="EamA"/>
    <property type="match status" value="2"/>
</dbReference>
<keyword evidence="3" id="KW-1003">Cell membrane</keyword>
<dbReference type="InterPro" id="IPR051258">
    <property type="entry name" value="Diverse_Substrate_Transporter"/>
</dbReference>
<dbReference type="Proteomes" id="UP000266895">
    <property type="component" value="Chromosome"/>
</dbReference>
<evidence type="ECO:0000313" key="9">
    <source>
        <dbReference type="EMBL" id="VEG27771.1"/>
    </source>
</evidence>
<evidence type="ECO:0000256" key="3">
    <source>
        <dbReference type="ARBA" id="ARBA00022475"/>
    </source>
</evidence>
<dbReference type="KEGG" id="ahw:NCTC11636_01162"/>
<comment type="subcellular location">
    <subcellularLocation>
        <location evidence="1">Cell membrane</location>
        <topology evidence="1">Multi-pass membrane protein</topology>
    </subcellularLocation>
</comment>
<reference evidence="9 10" key="1">
    <citation type="submission" date="2018-12" db="EMBL/GenBank/DDBJ databases">
        <authorList>
            <consortium name="Pathogen Informatics"/>
        </authorList>
    </citation>
    <scope>NUCLEOTIDE SEQUENCE [LARGE SCALE GENOMIC DNA]</scope>
    <source>
        <strain evidence="9 10">NCTC11636</strain>
    </source>
</reference>
<dbReference type="PANTHER" id="PTHR42920:SF5">
    <property type="entry name" value="EAMA DOMAIN-CONTAINING PROTEIN"/>
    <property type="match status" value="1"/>
</dbReference>
<evidence type="ECO:0000256" key="5">
    <source>
        <dbReference type="ARBA" id="ARBA00022989"/>
    </source>
</evidence>
<feature type="transmembrane region" description="Helical" evidence="7">
    <location>
        <begin position="195"/>
        <end position="214"/>
    </location>
</feature>
<evidence type="ECO:0000256" key="7">
    <source>
        <dbReference type="SAM" id="Phobius"/>
    </source>
</evidence>
<keyword evidence="5 7" id="KW-1133">Transmembrane helix</keyword>
<dbReference type="InterPro" id="IPR000620">
    <property type="entry name" value="EamA_dom"/>
</dbReference>
<evidence type="ECO:0000256" key="2">
    <source>
        <dbReference type="ARBA" id="ARBA00007362"/>
    </source>
</evidence>
<feature type="domain" description="EamA" evidence="8">
    <location>
        <begin position="31"/>
        <end position="157"/>
    </location>
</feature>
<keyword evidence="10" id="KW-1185">Reference proteome</keyword>
<feature type="transmembrane region" description="Helical" evidence="7">
    <location>
        <begin position="142"/>
        <end position="163"/>
    </location>
</feature>
<dbReference type="AlphaFoldDB" id="A0A448HGJ2"/>
<feature type="transmembrane region" description="Helical" evidence="7">
    <location>
        <begin position="85"/>
        <end position="103"/>
    </location>
</feature>
<evidence type="ECO:0000256" key="4">
    <source>
        <dbReference type="ARBA" id="ARBA00022692"/>
    </source>
</evidence>
<feature type="transmembrane region" description="Helical" evidence="7">
    <location>
        <begin position="256"/>
        <end position="275"/>
    </location>
</feature>
<comment type="similarity">
    <text evidence="2">Belongs to the EamA transporter family.</text>
</comment>
<name>A0A448HGJ2_9ACTO</name>
<accession>A0A448HGJ2</accession>
<feature type="transmembrane region" description="Helical" evidence="7">
    <location>
        <begin position="226"/>
        <end position="244"/>
    </location>
</feature>
<proteinExistence type="inferred from homology"/>
<evidence type="ECO:0000256" key="6">
    <source>
        <dbReference type="ARBA" id="ARBA00023136"/>
    </source>
</evidence>
<feature type="transmembrane region" description="Helical" evidence="7">
    <location>
        <begin position="59"/>
        <end position="76"/>
    </location>
</feature>
<dbReference type="RefSeq" id="WP_126382292.1">
    <property type="nucleotide sequence ID" value="NZ_LR134350.1"/>
</dbReference>
<dbReference type="EMBL" id="LR134350">
    <property type="protein sequence ID" value="VEG27771.1"/>
    <property type="molecule type" value="Genomic_DNA"/>
</dbReference>
<feature type="transmembrane region" description="Helical" evidence="7">
    <location>
        <begin position="115"/>
        <end position="135"/>
    </location>
</feature>
<protein>
    <submittedName>
        <fullName evidence="9">Putative DMT superfamily transporter inner membrane protein</fullName>
    </submittedName>
</protein>